<dbReference type="GO" id="GO:0003677">
    <property type="term" value="F:DNA binding"/>
    <property type="evidence" value="ECO:0007669"/>
    <property type="project" value="UniProtKB-UniRule"/>
</dbReference>
<evidence type="ECO:0000256" key="8">
    <source>
        <dbReference type="PROSITE-ProRule" id="PRU00169"/>
    </source>
</evidence>
<dbReference type="Proteomes" id="UP000636800">
    <property type="component" value="Chromosome 10"/>
</dbReference>
<dbReference type="SUPFAM" id="SSF55874">
    <property type="entry name" value="ATPase domain of HSP90 chaperone/DNA topoisomerase II/histidine kinase"/>
    <property type="match status" value="1"/>
</dbReference>
<feature type="domain" description="Dof-type" evidence="12">
    <location>
        <begin position="28"/>
        <end position="82"/>
    </location>
</feature>
<dbReference type="GO" id="GO:0006355">
    <property type="term" value="P:regulation of DNA-templated transcription"/>
    <property type="evidence" value="ECO:0007669"/>
    <property type="project" value="InterPro"/>
</dbReference>
<evidence type="ECO:0000259" key="10">
    <source>
        <dbReference type="PROSITE" id="PS50109"/>
    </source>
</evidence>
<dbReference type="SUPFAM" id="SSF47384">
    <property type="entry name" value="Homodimeric domain of signal transducing histidine kinase"/>
    <property type="match status" value="1"/>
</dbReference>
<sequence>MEISNGHQALAGLSPEEKKPRRRPEQPLRCPRCDSPNTKFCYYNNYSLSQPRYSCKGCRRYWTKGGSLRNVPIGGGCRKSKSFLIVLLLHVHLFLLHQKLPNATQPARQLPNPLQQQQLQQLHFHLSASPHQATSSPRGNHETVYTFVIHVDCYACDQWNVEKVDELTGKGLGNLFIVPRIEPNDSKWYSAALQGRSTGPSYGYRWGNNRDKMFFFTAPIDRIGVITIGIALKDFIDYLFSFDLHDACAYLFTRDGILVEFVNSTSKACDVGETFSRTSVTSDSCMAIIDWDKLIHPSTQHGTVGRERFKVDCVPISVAEIQLVILVTFPWDNRLPILQEVNITIVLLLSSFVLIATIGSCIQSKLLRRLLEQKNFILANLIKQKEATEQAERKSMNKSIAFANASHDVRASLAGITGLIKLCQEEISSSSDISRNLLQMNVCTSKLLGILNSVLDTSKVEAGKIQLEQVEFSIAQAIEESVDMFHVVALNKGLEVIWDPCDFSVFTCSNVRGDCRIFKQILDNLLSNAVKFTSEGHVIVRAWVKKVSMKDMELTSIQKGWFSHLCAPVSSWFCSIGHVDVDKQSVNTVLHDQSDLEFVFEIDDTGIGIHKDKRASVFENYVQVKESISGYEGTGLGLGIVQSYVRLMGGDIGIKEKEPSEKGCCFIFNIFMKSNCVISNNLEGEGVESSTVGQFQSSSSKTRGKVQSNICFGIMPQAIALEGLSCQLLIHGAETRRILQTWMRTLGVKVIMSKQPENLLDALKLTFHSSSISSRGPSIPSSIDNGDFLNTRDDDKQVLSISIKDVFKKTSLRVSPRYLLVILDLSFRNVYTMHSFLAFLAKGPHPFQEYKVVCLTDSSASGLHLPCDIMLHKPIHGSRIYKILELMQEFGQSCEERISQDARDICSSSNLESRSLLSSSSSLQKKVAVLQDINEQKPLSGMNILLVEDAIILCQIASKFLSRSGANVRVASNGLEALNIVKKALEEGGHNSQGSSWNFPFDMILMDCQMPVMDGYEATKCIRITEKQYGLHVPIFALTAHATPDETKAILHCGMDFHLTKPIEIDKLLEAFLLISQS</sequence>
<keyword evidence="7" id="KW-0539">Nucleus</keyword>
<dbReference type="CDD" id="cd17546">
    <property type="entry name" value="REC_hyHK_CKI1_RcsC-like"/>
    <property type="match status" value="1"/>
</dbReference>
<dbReference type="Pfam" id="PF00072">
    <property type="entry name" value="Response_reg"/>
    <property type="match status" value="1"/>
</dbReference>
<dbReference type="PROSITE" id="PS50110">
    <property type="entry name" value="RESPONSE_REGULATORY"/>
    <property type="match status" value="1"/>
</dbReference>
<dbReference type="PROSITE" id="PS50109">
    <property type="entry name" value="HIS_KIN"/>
    <property type="match status" value="1"/>
</dbReference>
<dbReference type="Gene3D" id="1.10.287.130">
    <property type="match status" value="1"/>
</dbReference>
<evidence type="ECO:0000259" key="11">
    <source>
        <dbReference type="PROSITE" id="PS50110"/>
    </source>
</evidence>
<keyword evidence="14" id="KW-1185">Reference proteome</keyword>
<dbReference type="EC" id="2.7.13.3" evidence="3"/>
<reference evidence="13 14" key="1">
    <citation type="journal article" date="2020" name="Nat. Food">
        <title>A phased Vanilla planifolia genome enables genetic improvement of flavour and production.</title>
        <authorList>
            <person name="Hasing T."/>
            <person name="Tang H."/>
            <person name="Brym M."/>
            <person name="Khazi F."/>
            <person name="Huang T."/>
            <person name="Chambers A.H."/>
        </authorList>
    </citation>
    <scope>NUCLEOTIDE SEQUENCE [LARGE SCALE GENOMIC DNA]</scope>
    <source>
        <tissue evidence="13">Leaf</tissue>
    </source>
</reference>
<evidence type="ECO:0000313" key="13">
    <source>
        <dbReference type="EMBL" id="KAG0463622.1"/>
    </source>
</evidence>
<feature type="modified residue" description="4-aspartylphosphate" evidence="8">
    <location>
        <position position="1007"/>
    </location>
</feature>
<evidence type="ECO:0000256" key="7">
    <source>
        <dbReference type="PROSITE-ProRule" id="PRU00071"/>
    </source>
</evidence>
<dbReference type="InterPro" id="IPR005467">
    <property type="entry name" value="His_kinase_dom"/>
</dbReference>
<dbReference type="InterPro" id="IPR011006">
    <property type="entry name" value="CheY-like_superfamily"/>
</dbReference>
<dbReference type="GO" id="GO:0000155">
    <property type="term" value="F:phosphorelay sensor kinase activity"/>
    <property type="evidence" value="ECO:0007669"/>
    <property type="project" value="InterPro"/>
</dbReference>
<accession>A0A835Q667</accession>
<dbReference type="PRINTS" id="PR00344">
    <property type="entry name" value="BCTRLSENSOR"/>
</dbReference>
<gene>
    <name evidence="13" type="ORF">HPP92_019691</name>
</gene>
<dbReference type="PROSITE" id="PS01361">
    <property type="entry name" value="ZF_DOF_1"/>
    <property type="match status" value="1"/>
</dbReference>
<dbReference type="SMART" id="SM00448">
    <property type="entry name" value="REC"/>
    <property type="match status" value="1"/>
</dbReference>
<dbReference type="Pfam" id="PF02701">
    <property type="entry name" value="Zn_ribbon_Dof"/>
    <property type="match status" value="1"/>
</dbReference>
<dbReference type="AlphaFoldDB" id="A0A835Q667"/>
<feature type="domain" description="Response regulatory" evidence="11">
    <location>
        <begin position="943"/>
        <end position="1076"/>
    </location>
</feature>
<feature type="compositionally biased region" description="Basic and acidic residues" evidence="9">
    <location>
        <begin position="15"/>
        <end position="26"/>
    </location>
</feature>
<organism evidence="13 14">
    <name type="scientific">Vanilla planifolia</name>
    <name type="common">Vanilla</name>
    <dbReference type="NCBI Taxonomy" id="51239"/>
    <lineage>
        <taxon>Eukaryota</taxon>
        <taxon>Viridiplantae</taxon>
        <taxon>Streptophyta</taxon>
        <taxon>Embryophyta</taxon>
        <taxon>Tracheophyta</taxon>
        <taxon>Spermatophyta</taxon>
        <taxon>Magnoliopsida</taxon>
        <taxon>Liliopsida</taxon>
        <taxon>Asparagales</taxon>
        <taxon>Orchidaceae</taxon>
        <taxon>Vanilloideae</taxon>
        <taxon>Vanilleae</taxon>
        <taxon>Vanilla</taxon>
    </lineage>
</organism>
<dbReference type="InterPro" id="IPR003594">
    <property type="entry name" value="HATPase_dom"/>
</dbReference>
<dbReference type="EMBL" id="JADCNL010000010">
    <property type="protein sequence ID" value="KAG0463622.1"/>
    <property type="molecule type" value="Genomic_DNA"/>
</dbReference>
<evidence type="ECO:0000256" key="3">
    <source>
        <dbReference type="ARBA" id="ARBA00012438"/>
    </source>
</evidence>
<dbReference type="SMART" id="SM00388">
    <property type="entry name" value="HisKA"/>
    <property type="match status" value="1"/>
</dbReference>
<dbReference type="GO" id="GO:0009736">
    <property type="term" value="P:cytokinin-activated signaling pathway"/>
    <property type="evidence" value="ECO:0007669"/>
    <property type="project" value="UniProtKB-KW"/>
</dbReference>
<keyword evidence="6" id="KW-0902">Two-component regulatory system</keyword>
<keyword evidence="7" id="KW-0479">Metal-binding</keyword>
<dbReference type="SUPFAM" id="SSF52172">
    <property type="entry name" value="CheY-like"/>
    <property type="match status" value="1"/>
</dbReference>
<evidence type="ECO:0000313" key="14">
    <source>
        <dbReference type="Proteomes" id="UP000636800"/>
    </source>
</evidence>
<evidence type="ECO:0000256" key="2">
    <source>
        <dbReference type="ARBA" id="ARBA00002427"/>
    </source>
</evidence>
<dbReference type="Pfam" id="PF02518">
    <property type="entry name" value="HATPase_c"/>
    <property type="match status" value="1"/>
</dbReference>
<evidence type="ECO:0000256" key="6">
    <source>
        <dbReference type="ARBA" id="ARBA00023012"/>
    </source>
</evidence>
<dbReference type="InterPro" id="IPR004358">
    <property type="entry name" value="Sig_transdc_His_kin-like_C"/>
</dbReference>
<keyword evidence="7" id="KW-0862">Zinc</keyword>
<evidence type="ECO:0000256" key="1">
    <source>
        <dbReference type="ARBA" id="ARBA00000085"/>
    </source>
</evidence>
<dbReference type="InterPro" id="IPR036890">
    <property type="entry name" value="HATPase_C_sf"/>
</dbReference>
<dbReference type="PANTHER" id="PTHR43719">
    <property type="entry name" value="TWO-COMPONENT HISTIDINE KINASE"/>
    <property type="match status" value="1"/>
</dbReference>
<dbReference type="GO" id="GO:0005634">
    <property type="term" value="C:nucleus"/>
    <property type="evidence" value="ECO:0007669"/>
    <property type="project" value="UniProtKB-SubCell"/>
</dbReference>
<comment type="catalytic activity">
    <reaction evidence="1">
        <text>ATP + protein L-histidine = ADP + protein N-phospho-L-histidine.</text>
        <dbReference type="EC" id="2.7.13.3"/>
    </reaction>
</comment>
<dbReference type="Pfam" id="PF00512">
    <property type="entry name" value="HisKA"/>
    <property type="match status" value="1"/>
</dbReference>
<dbReference type="InterPro" id="IPR036097">
    <property type="entry name" value="HisK_dim/P_sf"/>
</dbReference>
<name>A0A835Q667_VANPL</name>
<dbReference type="PROSITE" id="PS50884">
    <property type="entry name" value="ZF_DOF_2"/>
    <property type="match status" value="1"/>
</dbReference>
<keyword evidence="7" id="KW-0238">DNA-binding</keyword>
<keyword evidence="7" id="KW-0863">Zinc-finger</keyword>
<dbReference type="Gene3D" id="3.40.50.2300">
    <property type="match status" value="1"/>
</dbReference>
<protein>
    <recommendedName>
        <fullName evidence="3">histidine kinase</fullName>
        <ecNumber evidence="3">2.7.13.3</ecNumber>
    </recommendedName>
</protein>
<evidence type="ECO:0000256" key="4">
    <source>
        <dbReference type="ARBA" id="ARBA00022553"/>
    </source>
</evidence>
<evidence type="ECO:0000256" key="5">
    <source>
        <dbReference type="ARBA" id="ARBA00022864"/>
    </source>
</evidence>
<keyword evidence="5" id="KW-0932">Cytokinin signaling pathway</keyword>
<dbReference type="InterPro" id="IPR050956">
    <property type="entry name" value="2C_system_His_kinase"/>
</dbReference>
<feature type="region of interest" description="Disordered" evidence="9">
    <location>
        <begin position="1"/>
        <end position="29"/>
    </location>
</feature>
<dbReference type="PANTHER" id="PTHR43719:SF75">
    <property type="entry name" value="HISTIDINE KINASE CKI1"/>
    <property type="match status" value="1"/>
</dbReference>
<comment type="caution">
    <text evidence="13">The sequence shown here is derived from an EMBL/GenBank/DDBJ whole genome shotgun (WGS) entry which is preliminary data.</text>
</comment>
<dbReference type="InterPro" id="IPR003851">
    <property type="entry name" value="Znf_Dof"/>
</dbReference>
<proteinExistence type="predicted"/>
<dbReference type="Gene3D" id="3.30.565.10">
    <property type="entry name" value="Histidine kinase-like ATPase, C-terminal domain"/>
    <property type="match status" value="1"/>
</dbReference>
<dbReference type="GO" id="GO:0008270">
    <property type="term" value="F:zinc ion binding"/>
    <property type="evidence" value="ECO:0007669"/>
    <property type="project" value="UniProtKB-KW"/>
</dbReference>
<comment type="function">
    <text evidence="2">Cytokinin receptor related to bacterial two-component regulators. Functions as a histidine kinase and transmits the stress signal to a downstream MAPK cascade.</text>
</comment>
<evidence type="ECO:0000259" key="12">
    <source>
        <dbReference type="PROSITE" id="PS50884"/>
    </source>
</evidence>
<dbReference type="InterPro" id="IPR003661">
    <property type="entry name" value="HisK_dim/P_dom"/>
</dbReference>
<keyword evidence="4 8" id="KW-0597">Phosphoprotein</keyword>
<feature type="domain" description="Histidine kinase" evidence="10">
    <location>
        <begin position="404"/>
        <end position="674"/>
    </location>
</feature>
<comment type="subcellular location">
    <subcellularLocation>
        <location evidence="7">Nucleus</location>
    </subcellularLocation>
</comment>
<dbReference type="InterPro" id="IPR001789">
    <property type="entry name" value="Sig_transdc_resp-reg_receiver"/>
</dbReference>
<dbReference type="OrthoDB" id="965079at2759"/>
<evidence type="ECO:0000256" key="9">
    <source>
        <dbReference type="SAM" id="MobiDB-lite"/>
    </source>
</evidence>
<dbReference type="SMART" id="SM00387">
    <property type="entry name" value="HATPase_c"/>
    <property type="match status" value="1"/>
</dbReference>
<dbReference type="CDD" id="cd00082">
    <property type="entry name" value="HisKA"/>
    <property type="match status" value="1"/>
</dbReference>